<gene>
    <name evidence="1" type="ORF">WMY93_028297</name>
</gene>
<comment type="caution">
    <text evidence="1">The sequence shown here is derived from an EMBL/GenBank/DDBJ whole genome shotgun (WGS) entry which is preliminary data.</text>
</comment>
<dbReference type="EMBL" id="JBBPFD010000021">
    <property type="protein sequence ID" value="KAK7882123.1"/>
    <property type="molecule type" value="Genomic_DNA"/>
</dbReference>
<accession>A0AAW0N060</accession>
<keyword evidence="2" id="KW-1185">Reference proteome</keyword>
<protein>
    <recommendedName>
        <fullName evidence="3">SWIM-type domain-containing protein</fullName>
    </recommendedName>
</protein>
<dbReference type="PANTHER" id="PTHR47526:SF4">
    <property type="entry name" value="SWIM-TYPE DOMAIN-CONTAINING PROTEIN"/>
    <property type="match status" value="1"/>
</dbReference>
<proteinExistence type="predicted"/>
<reference evidence="2" key="1">
    <citation type="submission" date="2024-04" db="EMBL/GenBank/DDBJ databases">
        <title>Salinicola lusitanus LLJ914,a marine bacterium isolated from the Okinawa Trough.</title>
        <authorList>
            <person name="Li J."/>
        </authorList>
    </citation>
    <scope>NUCLEOTIDE SEQUENCE [LARGE SCALE GENOMIC DNA]</scope>
</reference>
<dbReference type="AlphaFoldDB" id="A0AAW0N060"/>
<evidence type="ECO:0000313" key="2">
    <source>
        <dbReference type="Proteomes" id="UP001460270"/>
    </source>
</evidence>
<name>A0AAW0N060_9GOBI</name>
<dbReference type="PANTHER" id="PTHR47526">
    <property type="entry name" value="ATP-DEPENDENT DNA HELICASE"/>
    <property type="match status" value="1"/>
</dbReference>
<organism evidence="1 2">
    <name type="scientific">Mugilogobius chulae</name>
    <name type="common">yellowstripe goby</name>
    <dbReference type="NCBI Taxonomy" id="88201"/>
    <lineage>
        <taxon>Eukaryota</taxon>
        <taxon>Metazoa</taxon>
        <taxon>Chordata</taxon>
        <taxon>Craniata</taxon>
        <taxon>Vertebrata</taxon>
        <taxon>Euteleostomi</taxon>
        <taxon>Actinopterygii</taxon>
        <taxon>Neopterygii</taxon>
        <taxon>Teleostei</taxon>
        <taxon>Neoteleostei</taxon>
        <taxon>Acanthomorphata</taxon>
        <taxon>Gobiaria</taxon>
        <taxon>Gobiiformes</taxon>
        <taxon>Gobioidei</taxon>
        <taxon>Gobiidae</taxon>
        <taxon>Gobionellinae</taxon>
        <taxon>Mugilogobius</taxon>
    </lineage>
</organism>
<dbReference type="Proteomes" id="UP001460270">
    <property type="component" value="Unassembled WGS sequence"/>
</dbReference>
<evidence type="ECO:0000313" key="1">
    <source>
        <dbReference type="EMBL" id="KAK7882123.1"/>
    </source>
</evidence>
<sequence length="177" mass="19937">MKRQADKDYVETLSVEDRKRYHRKIADIGVDPYSLSTKTLNSDSSALPPIQYYDVYHYLVLSRSFYTSEQFQAYKSLESYNQFVNGWVGEVCSSVFSDKVLILAKVKHSQSLSQKPLRPWVICEATGSILSAHCNCMAGLGEVCSHVGALLFYCEAAARLSASTTCTQQKAKWILQQ</sequence>
<evidence type="ECO:0008006" key="3">
    <source>
        <dbReference type="Google" id="ProtNLM"/>
    </source>
</evidence>